<dbReference type="AlphaFoldDB" id="A0ABD6DNA4"/>
<proteinExistence type="predicted"/>
<organism evidence="2 3">
    <name type="scientific">Haloarchaeobius litoreus</name>
    <dbReference type="NCBI Taxonomy" id="755306"/>
    <lineage>
        <taxon>Archaea</taxon>
        <taxon>Methanobacteriati</taxon>
        <taxon>Methanobacteriota</taxon>
        <taxon>Stenosarchaea group</taxon>
        <taxon>Halobacteria</taxon>
        <taxon>Halobacteriales</taxon>
        <taxon>Halorubellaceae</taxon>
        <taxon>Haloarchaeobius</taxon>
    </lineage>
</organism>
<gene>
    <name evidence="2" type="ORF">ACFSBL_19175</name>
</gene>
<sequence>MSDETRAGSRLTNQQEDGVECPYCGSEETILESPFGSTVLKSQYHCEDCNNVFEHIKFEE</sequence>
<dbReference type="EMBL" id="JBHUDO010000004">
    <property type="protein sequence ID" value="MFD1647820.1"/>
    <property type="molecule type" value="Genomic_DNA"/>
</dbReference>
<evidence type="ECO:0000259" key="1">
    <source>
        <dbReference type="Pfam" id="PF23451"/>
    </source>
</evidence>
<dbReference type="InterPro" id="IPR056572">
    <property type="entry name" value="Zn_ribbon_PaaD"/>
</dbReference>
<evidence type="ECO:0000313" key="2">
    <source>
        <dbReference type="EMBL" id="MFD1647820.1"/>
    </source>
</evidence>
<dbReference type="Pfam" id="PF23451">
    <property type="entry name" value="Zn_ribbon_PaaD"/>
    <property type="match status" value="1"/>
</dbReference>
<name>A0ABD6DNA4_9EURY</name>
<dbReference type="Proteomes" id="UP001597034">
    <property type="component" value="Unassembled WGS sequence"/>
</dbReference>
<protein>
    <recommendedName>
        <fullName evidence="1">PaaD zinc beta ribbon domain-containing protein</fullName>
    </recommendedName>
</protein>
<dbReference type="RefSeq" id="WP_256401702.1">
    <property type="nucleotide sequence ID" value="NZ_JANHJR010000004.1"/>
</dbReference>
<keyword evidence="3" id="KW-1185">Reference proteome</keyword>
<accession>A0ABD6DNA4</accession>
<comment type="caution">
    <text evidence="2">The sequence shown here is derived from an EMBL/GenBank/DDBJ whole genome shotgun (WGS) entry which is preliminary data.</text>
</comment>
<evidence type="ECO:0000313" key="3">
    <source>
        <dbReference type="Proteomes" id="UP001597034"/>
    </source>
</evidence>
<reference evidence="2 3" key="1">
    <citation type="journal article" date="2019" name="Int. J. Syst. Evol. Microbiol.">
        <title>The Global Catalogue of Microorganisms (GCM) 10K type strain sequencing project: providing services to taxonomists for standard genome sequencing and annotation.</title>
        <authorList>
            <consortium name="The Broad Institute Genomics Platform"/>
            <consortium name="The Broad Institute Genome Sequencing Center for Infectious Disease"/>
            <person name="Wu L."/>
            <person name="Ma J."/>
        </authorList>
    </citation>
    <scope>NUCLEOTIDE SEQUENCE [LARGE SCALE GENOMIC DNA]</scope>
    <source>
        <strain evidence="2 3">CGMCC 1.10390</strain>
    </source>
</reference>
<feature type="domain" description="PaaD zinc beta ribbon" evidence="1">
    <location>
        <begin position="9"/>
        <end position="57"/>
    </location>
</feature>